<evidence type="ECO:0000313" key="5">
    <source>
        <dbReference type="Proteomes" id="UP000001542"/>
    </source>
</evidence>
<dbReference type="InterPro" id="IPR029068">
    <property type="entry name" value="Glyas_Bleomycin-R_OHBP_Dase"/>
</dbReference>
<evidence type="ECO:0000259" key="3">
    <source>
        <dbReference type="PROSITE" id="PS51819"/>
    </source>
</evidence>
<reference evidence="4" key="1">
    <citation type="submission" date="2006-10" db="EMBL/GenBank/DDBJ databases">
        <authorList>
            <person name="Amadeo P."/>
            <person name="Zhao Q."/>
            <person name="Wortman J."/>
            <person name="Fraser-Liggett C."/>
            <person name="Carlton J."/>
        </authorList>
    </citation>
    <scope>NUCLEOTIDE SEQUENCE</scope>
    <source>
        <strain evidence="4">G3</strain>
    </source>
</reference>
<dbReference type="VEuPathDB" id="TrichDB:TVAG_097630"/>
<protein>
    <submittedName>
        <fullName evidence="4">Glyoxalase family protein</fullName>
    </submittedName>
</protein>
<evidence type="ECO:0000313" key="4">
    <source>
        <dbReference type="EMBL" id="EAY13193.1"/>
    </source>
</evidence>
<dbReference type="PANTHER" id="PTHR43048:SF3">
    <property type="entry name" value="METHYLMALONYL-COA EPIMERASE, MITOCHONDRIAL"/>
    <property type="match status" value="1"/>
</dbReference>
<reference evidence="4" key="2">
    <citation type="journal article" date="2007" name="Science">
        <title>Draft genome sequence of the sexually transmitted pathogen Trichomonas vaginalis.</title>
        <authorList>
            <person name="Carlton J.M."/>
            <person name="Hirt R.P."/>
            <person name="Silva J.C."/>
            <person name="Delcher A.L."/>
            <person name="Schatz M."/>
            <person name="Zhao Q."/>
            <person name="Wortman J.R."/>
            <person name="Bidwell S.L."/>
            <person name="Alsmark U.C.M."/>
            <person name="Besteiro S."/>
            <person name="Sicheritz-Ponten T."/>
            <person name="Noel C.J."/>
            <person name="Dacks J.B."/>
            <person name="Foster P.G."/>
            <person name="Simillion C."/>
            <person name="Van de Peer Y."/>
            <person name="Miranda-Saavedra D."/>
            <person name="Barton G.J."/>
            <person name="Westrop G.D."/>
            <person name="Mueller S."/>
            <person name="Dessi D."/>
            <person name="Fiori P.L."/>
            <person name="Ren Q."/>
            <person name="Paulsen I."/>
            <person name="Zhang H."/>
            <person name="Bastida-Corcuera F.D."/>
            <person name="Simoes-Barbosa A."/>
            <person name="Brown M.T."/>
            <person name="Hayes R.D."/>
            <person name="Mukherjee M."/>
            <person name="Okumura C.Y."/>
            <person name="Schneider R."/>
            <person name="Smith A.J."/>
            <person name="Vanacova S."/>
            <person name="Villalvazo M."/>
            <person name="Haas B.J."/>
            <person name="Pertea M."/>
            <person name="Feldblyum T.V."/>
            <person name="Utterback T.R."/>
            <person name="Shu C.L."/>
            <person name="Osoegawa K."/>
            <person name="de Jong P.J."/>
            <person name="Hrdy I."/>
            <person name="Horvathova L."/>
            <person name="Zubacova Z."/>
            <person name="Dolezal P."/>
            <person name="Malik S.B."/>
            <person name="Logsdon J.M. Jr."/>
            <person name="Henze K."/>
            <person name="Gupta A."/>
            <person name="Wang C.C."/>
            <person name="Dunne R.L."/>
            <person name="Upcroft J.A."/>
            <person name="Upcroft P."/>
            <person name="White O."/>
            <person name="Salzberg S.L."/>
            <person name="Tang P."/>
            <person name="Chiu C.-H."/>
            <person name="Lee Y.-S."/>
            <person name="Embley T.M."/>
            <person name="Coombs G.H."/>
            <person name="Mottram J.C."/>
            <person name="Tachezy J."/>
            <person name="Fraser-Liggett C.M."/>
            <person name="Johnson P.J."/>
        </authorList>
    </citation>
    <scope>NUCLEOTIDE SEQUENCE [LARGE SCALE GENOMIC DNA]</scope>
    <source>
        <strain evidence="4">G3</strain>
    </source>
</reference>
<dbReference type="GO" id="GO:0046491">
    <property type="term" value="P:L-methylmalonyl-CoA metabolic process"/>
    <property type="evidence" value="ECO:0000318"/>
    <property type="project" value="GO_Central"/>
</dbReference>
<accession>A2E293</accession>
<dbReference type="OrthoDB" id="16820at2759"/>
<sequence length="138" mass="15279">MTQPIAKDLNHVGLVVPDVDKCCAFLEAIFGIKCSEPKNLCGHLKIRFAILKNAELEIIEPLIEDCDHARWLKDHPKGGIHHICFHTENLKASTEALEKAGVRPLDPRPLELLDGNAVQFFNPDDCFGILTELAEGGD</sequence>
<dbReference type="EMBL" id="DS113289">
    <property type="protein sequence ID" value="EAY13193.1"/>
    <property type="molecule type" value="Genomic_DNA"/>
</dbReference>
<keyword evidence="2" id="KW-0479">Metal-binding</keyword>
<dbReference type="InterPro" id="IPR017515">
    <property type="entry name" value="MeMalonyl-CoA_epimerase"/>
</dbReference>
<dbReference type="Proteomes" id="UP000001542">
    <property type="component" value="Unassembled WGS sequence"/>
</dbReference>
<comment type="similarity">
    <text evidence="1">Belongs to the methylmalonyl-CoA epimerase family.</text>
</comment>
<dbReference type="Pfam" id="PF13669">
    <property type="entry name" value="Glyoxalase_4"/>
    <property type="match status" value="1"/>
</dbReference>
<proteinExistence type="inferred from homology"/>
<feature type="domain" description="VOC" evidence="3">
    <location>
        <begin position="8"/>
        <end position="136"/>
    </location>
</feature>
<dbReference type="VEuPathDB" id="TrichDB:TVAGG3_0965190"/>
<dbReference type="PANTHER" id="PTHR43048">
    <property type="entry name" value="METHYLMALONYL-COA EPIMERASE"/>
    <property type="match status" value="1"/>
</dbReference>
<dbReference type="SUPFAM" id="SSF54593">
    <property type="entry name" value="Glyoxalase/Bleomycin resistance protein/Dihydroxybiphenyl dioxygenase"/>
    <property type="match status" value="1"/>
</dbReference>
<dbReference type="OMA" id="IHHICYE"/>
<dbReference type="STRING" id="5722.A2E293"/>
<dbReference type="CDD" id="cd07249">
    <property type="entry name" value="MMCE"/>
    <property type="match status" value="1"/>
</dbReference>
<dbReference type="KEGG" id="tva:4771168"/>
<dbReference type="eggNOG" id="KOG2944">
    <property type="taxonomic scope" value="Eukaryota"/>
</dbReference>
<keyword evidence="5" id="KW-1185">Reference proteome</keyword>
<name>A2E293_TRIV3</name>
<organism evidence="4 5">
    <name type="scientific">Trichomonas vaginalis (strain ATCC PRA-98 / G3)</name>
    <dbReference type="NCBI Taxonomy" id="412133"/>
    <lineage>
        <taxon>Eukaryota</taxon>
        <taxon>Metamonada</taxon>
        <taxon>Parabasalia</taxon>
        <taxon>Trichomonadida</taxon>
        <taxon>Trichomonadidae</taxon>
        <taxon>Trichomonas</taxon>
    </lineage>
</organism>
<dbReference type="SMR" id="A2E293"/>
<dbReference type="RefSeq" id="XP_001325416.1">
    <property type="nucleotide sequence ID" value="XM_001325381.1"/>
</dbReference>
<evidence type="ECO:0000256" key="1">
    <source>
        <dbReference type="ARBA" id="ARBA00009308"/>
    </source>
</evidence>
<dbReference type="InterPro" id="IPR037523">
    <property type="entry name" value="VOC_core"/>
</dbReference>
<dbReference type="GO" id="GO:0046872">
    <property type="term" value="F:metal ion binding"/>
    <property type="evidence" value="ECO:0007669"/>
    <property type="project" value="UniProtKB-KW"/>
</dbReference>
<dbReference type="InterPro" id="IPR051785">
    <property type="entry name" value="MMCE/EMCE_epimerase"/>
</dbReference>
<dbReference type="GO" id="GO:0004493">
    <property type="term" value="F:methylmalonyl-CoA epimerase activity"/>
    <property type="evidence" value="ECO:0000318"/>
    <property type="project" value="GO_Central"/>
</dbReference>
<dbReference type="Gene3D" id="3.10.180.10">
    <property type="entry name" value="2,3-Dihydroxybiphenyl 1,2-Dioxygenase, domain 1"/>
    <property type="match status" value="1"/>
</dbReference>
<dbReference type="InParanoid" id="A2E293"/>
<dbReference type="AlphaFoldDB" id="A2E293"/>
<gene>
    <name evidence="4" type="ORF">TVAG_097630</name>
</gene>
<evidence type="ECO:0000256" key="2">
    <source>
        <dbReference type="ARBA" id="ARBA00022723"/>
    </source>
</evidence>
<dbReference type="PROSITE" id="PS51819">
    <property type="entry name" value="VOC"/>
    <property type="match status" value="1"/>
</dbReference>